<dbReference type="EMBL" id="CP000092">
    <property type="protein sequence ID" value="AAZ65355.1"/>
    <property type="molecule type" value="Genomic_DNA"/>
</dbReference>
<keyword evidence="2" id="KW-0442">Lipid degradation</keyword>
<dbReference type="eggNOG" id="COG3621">
    <property type="taxonomic scope" value="Bacteria"/>
</dbReference>
<dbReference type="GO" id="GO:0016042">
    <property type="term" value="P:lipid catabolic process"/>
    <property type="evidence" value="ECO:0007669"/>
    <property type="project" value="UniProtKB-UniRule"/>
</dbReference>
<dbReference type="InterPro" id="IPR047156">
    <property type="entry name" value="Teg/CotR/CapV-like"/>
</dbReference>
<feature type="domain" description="PNPLA" evidence="3">
    <location>
        <begin position="11"/>
        <end position="190"/>
    </location>
</feature>
<evidence type="ECO:0000256" key="2">
    <source>
        <dbReference type="PROSITE-ProRule" id="PRU01161"/>
    </source>
</evidence>
<dbReference type="SUPFAM" id="SSF52151">
    <property type="entry name" value="FabD/lysophospholipase-like"/>
    <property type="match status" value="1"/>
</dbReference>
<dbReference type="PANTHER" id="PTHR24138:SF12">
    <property type="entry name" value="PATATIN FAMILY PROTEIN"/>
    <property type="match status" value="1"/>
</dbReference>
<reference evidence="4" key="1">
    <citation type="submission" date="2005-08" db="EMBL/GenBank/DDBJ databases">
        <title>Complete sequence of a megaplasmid of Ralstonia eutropha JMP134.</title>
        <authorList>
            <person name="Copeland A."/>
            <person name="Lucas S."/>
            <person name="Lapidus A."/>
            <person name="Barry K."/>
            <person name="Detter J.C."/>
            <person name="Glavina T."/>
            <person name="Hammon N."/>
            <person name="Israni S."/>
            <person name="Pitluck S."/>
            <person name="Goltsman E."/>
            <person name="Martinez M."/>
            <person name="Vergez L."/>
            <person name="Larimer F."/>
            <person name="Land M."/>
            <person name="Lykidis A."/>
            <person name="Richardson P."/>
        </authorList>
    </citation>
    <scope>NUCLEOTIDE SEQUENCE [LARGE SCALE GENOMIC DNA]</scope>
    <source>
        <strain evidence="4">JMP134</strain>
        <plasmid evidence="4">megaplasmid</plasmid>
    </source>
</reference>
<name>Q46NB6_CUPPJ</name>
<geneLocation type="plasmid" evidence="4">
    <name>megaplasmid</name>
</geneLocation>
<dbReference type="PANTHER" id="PTHR24138">
    <property type="entry name" value="INTRACELLLAR PHOSPHOLIPASE A FAMILY"/>
    <property type="match status" value="1"/>
</dbReference>
<evidence type="ECO:0000256" key="1">
    <source>
        <dbReference type="ARBA" id="ARBA00023098"/>
    </source>
</evidence>
<protein>
    <submittedName>
        <fullName evidence="4">Patatin</fullName>
    </submittedName>
</protein>
<dbReference type="InterPro" id="IPR016035">
    <property type="entry name" value="Acyl_Trfase/lysoPLipase"/>
</dbReference>
<dbReference type="AlphaFoldDB" id="Q46NB6"/>
<proteinExistence type="predicted"/>
<feature type="short sequence motif" description="GXSXG" evidence="2">
    <location>
        <begin position="47"/>
        <end position="51"/>
    </location>
</feature>
<feature type="active site" description="Nucleophile" evidence="2">
    <location>
        <position position="49"/>
    </location>
</feature>
<gene>
    <name evidence="4" type="ordered locus">Reut_C6025</name>
</gene>
<feature type="short sequence motif" description="DGA/G" evidence="2">
    <location>
        <begin position="177"/>
        <end position="179"/>
    </location>
</feature>
<evidence type="ECO:0000313" key="4">
    <source>
        <dbReference type="EMBL" id="AAZ65355.1"/>
    </source>
</evidence>
<dbReference type="NCBIfam" id="NF041079">
    <property type="entry name" value="CBASS_lipase"/>
    <property type="match status" value="1"/>
</dbReference>
<evidence type="ECO:0000259" key="3">
    <source>
        <dbReference type="PROSITE" id="PS51635"/>
    </source>
</evidence>
<dbReference type="Pfam" id="PF01734">
    <property type="entry name" value="Patatin"/>
    <property type="match status" value="1"/>
</dbReference>
<feature type="short sequence motif" description="GXGXXG" evidence="2">
    <location>
        <begin position="15"/>
        <end position="20"/>
    </location>
</feature>
<dbReference type="GO" id="GO:0016787">
    <property type="term" value="F:hydrolase activity"/>
    <property type="evidence" value="ECO:0007669"/>
    <property type="project" value="UniProtKB-UniRule"/>
</dbReference>
<dbReference type="PROSITE" id="PS51635">
    <property type="entry name" value="PNPLA"/>
    <property type="match status" value="1"/>
</dbReference>
<sequence length="354" mass="38941">MDQTSSRFQILALSGGGFRGLYTAKVLADIEDEIGAPIASRFDLIAGTSIGGIIALALALEVPASRIVALLTEYGEKIFMRRWSLAGIWRAPFSSRRLAELLSDSHMFGERLLGACAHRVVVPAINYSTGRPQIFKTPHHINFKRDHKFRIVDIAMATSAAPAYFARYTFNNNQFVDGGLYANAPGLLAVHEAQYSLLRSPLDIHVMAIGTMSSKFTVNPRRNRAGGTYDWGGINPSNMPKRLFGLSISVQEALSDFMLSHLLPGRYVLIDDDLTDQRARAVGMEKADQAAREVLLGAASERSKICIGSRDVQPFLRHLAPYPTFFYGENENASAPSRRGAGFTSRVHVVPPMR</sequence>
<organism evidence="4">
    <name type="scientific">Cupriavidus pinatubonensis (strain JMP 134 / LMG 1197)</name>
    <name type="common">Cupriavidus necator (strain JMP 134)</name>
    <dbReference type="NCBI Taxonomy" id="264198"/>
    <lineage>
        <taxon>Bacteria</taxon>
        <taxon>Pseudomonadati</taxon>
        <taxon>Pseudomonadota</taxon>
        <taxon>Betaproteobacteria</taxon>
        <taxon>Burkholderiales</taxon>
        <taxon>Burkholderiaceae</taxon>
        <taxon>Cupriavidus</taxon>
    </lineage>
</organism>
<keyword evidence="1 2" id="KW-0443">Lipid metabolism</keyword>
<dbReference type="HOGENOM" id="CLU_000288_144_9_4"/>
<dbReference type="InterPro" id="IPR002641">
    <property type="entry name" value="PNPLA_dom"/>
</dbReference>
<dbReference type="OrthoDB" id="9807112at2"/>
<dbReference type="KEGG" id="reu:Reut_C6025"/>
<dbReference type="CDD" id="cd07199">
    <property type="entry name" value="Pat17_PNPLA8_PNPLA9_like"/>
    <property type="match status" value="1"/>
</dbReference>
<dbReference type="Gene3D" id="3.40.1090.10">
    <property type="entry name" value="Cytosolic phospholipase A2 catalytic domain"/>
    <property type="match status" value="1"/>
</dbReference>
<accession>Q46NB6</accession>
<keyword evidence="4" id="KW-0614">Plasmid</keyword>
<keyword evidence="2" id="KW-0378">Hydrolase</keyword>
<feature type="active site" description="Proton acceptor" evidence="2">
    <location>
        <position position="177"/>
    </location>
</feature>